<dbReference type="EC" id="1.3.99.-" evidence="14 15"/>
<evidence type="ECO:0000313" key="17">
    <source>
        <dbReference type="Proteomes" id="UP000623250"/>
    </source>
</evidence>
<evidence type="ECO:0000256" key="14">
    <source>
        <dbReference type="HAMAP-Rule" id="MF_02239"/>
    </source>
</evidence>
<dbReference type="GO" id="GO:0006782">
    <property type="term" value="P:protoporphyrinogen IX biosynthetic process"/>
    <property type="evidence" value="ECO:0007669"/>
    <property type="project" value="UniProtKB-UniRule"/>
</dbReference>
<accession>A0A8I1GCP6</accession>
<evidence type="ECO:0000256" key="11">
    <source>
        <dbReference type="ARBA" id="ARBA00023004"/>
    </source>
</evidence>
<keyword evidence="6 14" id="KW-0349">Heme</keyword>
<evidence type="ECO:0000256" key="12">
    <source>
        <dbReference type="ARBA" id="ARBA00023136"/>
    </source>
</evidence>
<dbReference type="PANTHER" id="PTHR40255:SF1">
    <property type="entry name" value="PROTOPORPHYRINOGEN IX OXIDASE"/>
    <property type="match status" value="1"/>
</dbReference>
<feature type="transmembrane region" description="Helical" evidence="14">
    <location>
        <begin position="15"/>
        <end position="36"/>
    </location>
</feature>
<dbReference type="Proteomes" id="UP000623250">
    <property type="component" value="Unassembled WGS sequence"/>
</dbReference>
<dbReference type="Pfam" id="PF03653">
    <property type="entry name" value="UPF0093"/>
    <property type="match status" value="1"/>
</dbReference>
<comment type="subunit">
    <text evidence="14">Homodimer.</text>
</comment>
<organism evidence="16 17">
    <name type="scientific">Rhodomicrobium udaipurense</name>
    <dbReference type="NCBI Taxonomy" id="1202716"/>
    <lineage>
        <taxon>Bacteria</taxon>
        <taxon>Pseudomonadati</taxon>
        <taxon>Pseudomonadota</taxon>
        <taxon>Alphaproteobacteria</taxon>
        <taxon>Hyphomicrobiales</taxon>
        <taxon>Hyphomicrobiaceae</taxon>
        <taxon>Rhodomicrobium</taxon>
    </lineage>
</organism>
<name>A0A8I1GCP6_9HYPH</name>
<dbReference type="AlphaFoldDB" id="A0A8I1GCP6"/>
<evidence type="ECO:0000256" key="10">
    <source>
        <dbReference type="ARBA" id="ARBA00023002"/>
    </source>
</evidence>
<dbReference type="UniPathway" id="UPA00251">
    <property type="reaction ID" value="UER00324"/>
</dbReference>
<comment type="cofactor">
    <cofactor evidence="14 15">
        <name>heme b</name>
        <dbReference type="ChEBI" id="CHEBI:60344"/>
    </cofactor>
    <text evidence="14 15">Binds 1 heme b (iron(II)-protoporphyrin IX) group per subunit.</text>
</comment>
<comment type="subcellular location">
    <subcellularLocation>
        <location evidence="1 14">Cell membrane</location>
        <topology evidence="1 14">Multi-pass membrane protein</topology>
    </subcellularLocation>
</comment>
<dbReference type="EMBL" id="JAEMUK010000002">
    <property type="protein sequence ID" value="MBJ7542063.1"/>
    <property type="molecule type" value="Genomic_DNA"/>
</dbReference>
<feature type="transmembrane region" description="Helical" evidence="14">
    <location>
        <begin position="129"/>
        <end position="147"/>
    </location>
</feature>
<protein>
    <recommendedName>
        <fullName evidence="4 14">Protoporphyrinogen IX oxidase</fullName>
        <shortName evidence="14">PPO</shortName>
        <ecNumber evidence="14 15">1.3.99.-</ecNumber>
    </recommendedName>
</protein>
<sequence length="150" mass="17304">MISLMNDAYLYLKSFHLIAAFAWMAGLFYLPRLYIYHAEVGVGTPQSETFKVMERRLLKAIMNPAMIVTVGLGLWLAFVTDYIDWRNAPWLHAKIALVIGLLVIHGFLAKWRKDFEADRIPHSTRFFRIINEVPTLLLIGIVLLVIVKPY</sequence>
<dbReference type="RefSeq" id="WP_037234804.1">
    <property type="nucleotide sequence ID" value="NZ_JAEMUK010000002.1"/>
</dbReference>
<proteinExistence type="inferred from homology"/>
<keyword evidence="11 14" id="KW-0408">Iron</keyword>
<dbReference type="GO" id="GO:0005886">
    <property type="term" value="C:plasma membrane"/>
    <property type="evidence" value="ECO:0007669"/>
    <property type="project" value="UniProtKB-SubCell"/>
</dbReference>
<keyword evidence="17" id="KW-1185">Reference proteome</keyword>
<dbReference type="HAMAP" id="MF_02239">
    <property type="entry name" value="HemJ"/>
    <property type="match status" value="1"/>
</dbReference>
<evidence type="ECO:0000256" key="5">
    <source>
        <dbReference type="ARBA" id="ARBA00022475"/>
    </source>
</evidence>
<dbReference type="InterPro" id="IPR005265">
    <property type="entry name" value="HemJ-like"/>
</dbReference>
<feature type="binding site" description="axial binding residue" evidence="14">
    <location>
        <position position="16"/>
    </location>
    <ligand>
        <name>heme</name>
        <dbReference type="ChEBI" id="CHEBI:30413"/>
    </ligand>
    <ligandPart>
        <name>Fe</name>
        <dbReference type="ChEBI" id="CHEBI:18248"/>
    </ligandPart>
</feature>
<evidence type="ECO:0000256" key="13">
    <source>
        <dbReference type="ARBA" id="ARBA00048390"/>
    </source>
</evidence>
<dbReference type="GO" id="GO:0046872">
    <property type="term" value="F:metal ion binding"/>
    <property type="evidence" value="ECO:0007669"/>
    <property type="project" value="UniProtKB-UniRule"/>
</dbReference>
<evidence type="ECO:0000256" key="4">
    <source>
        <dbReference type="ARBA" id="ARBA00017504"/>
    </source>
</evidence>
<evidence type="ECO:0000256" key="1">
    <source>
        <dbReference type="ARBA" id="ARBA00004651"/>
    </source>
</evidence>
<evidence type="ECO:0000256" key="7">
    <source>
        <dbReference type="ARBA" id="ARBA00022692"/>
    </source>
</evidence>
<comment type="caution">
    <text evidence="16">The sequence shown here is derived from an EMBL/GenBank/DDBJ whole genome shotgun (WGS) entry which is preliminary data.</text>
</comment>
<evidence type="ECO:0000313" key="16">
    <source>
        <dbReference type="EMBL" id="MBJ7542063.1"/>
    </source>
</evidence>
<keyword evidence="10 14" id="KW-0560">Oxidoreductase</keyword>
<feature type="transmembrane region" description="Helical" evidence="14">
    <location>
        <begin position="57"/>
        <end position="78"/>
    </location>
</feature>
<dbReference type="GO" id="GO:0070818">
    <property type="term" value="F:protoporphyrinogen oxidase activity"/>
    <property type="evidence" value="ECO:0007669"/>
    <property type="project" value="UniProtKB-UniRule"/>
</dbReference>
<feature type="transmembrane region" description="Helical" evidence="14">
    <location>
        <begin position="90"/>
        <end position="108"/>
    </location>
</feature>
<keyword evidence="7 14" id="KW-0812">Transmembrane</keyword>
<reference evidence="16 17" key="1">
    <citation type="submission" date="2020-12" db="EMBL/GenBank/DDBJ databases">
        <title>Revised draft genomes of Rhodomicrobium vannielii ATCC 17100 and Rhodomicrobium udaipurense JA643.</title>
        <authorList>
            <person name="Conners E.M."/>
            <person name="Davenport E.J."/>
            <person name="Bose A."/>
        </authorList>
    </citation>
    <scope>NUCLEOTIDE SEQUENCE [LARGE SCALE GENOMIC DNA]</scope>
    <source>
        <strain evidence="16 17">JA643</strain>
    </source>
</reference>
<keyword evidence="5 14" id="KW-1003">Cell membrane</keyword>
<comment type="similarity">
    <text evidence="3 14 15">Belongs to the HemJ family.</text>
</comment>
<feature type="binding site" description="axial binding residue" evidence="14">
    <location>
        <position position="94"/>
    </location>
    <ligand>
        <name>heme</name>
        <dbReference type="ChEBI" id="CHEBI:30413"/>
    </ligand>
    <ligandPart>
        <name>Fe</name>
        <dbReference type="ChEBI" id="CHEBI:18248"/>
    </ligandPart>
</feature>
<evidence type="ECO:0000256" key="6">
    <source>
        <dbReference type="ARBA" id="ARBA00022617"/>
    </source>
</evidence>
<evidence type="ECO:0000256" key="9">
    <source>
        <dbReference type="ARBA" id="ARBA00022989"/>
    </source>
</evidence>
<dbReference type="PANTHER" id="PTHR40255">
    <property type="entry name" value="UPF0093 MEMBRANE PROTEIN SLR1790"/>
    <property type="match status" value="1"/>
</dbReference>
<comment type="catalytic activity">
    <reaction evidence="13 14 15">
        <text>protoporphyrinogen IX + 3 A = protoporphyrin IX + 3 AH2</text>
        <dbReference type="Rhea" id="RHEA:62000"/>
        <dbReference type="ChEBI" id="CHEBI:13193"/>
        <dbReference type="ChEBI" id="CHEBI:17499"/>
        <dbReference type="ChEBI" id="CHEBI:57306"/>
        <dbReference type="ChEBI" id="CHEBI:57307"/>
    </reaction>
</comment>
<keyword evidence="9 14" id="KW-1133">Transmembrane helix</keyword>
<comment type="pathway">
    <text evidence="2 14 15">Porphyrin-containing compound metabolism; protoporphyrin-IX biosynthesis; protoporphyrin-IX from protoporphyrinogen-IX: step 1/1.</text>
</comment>
<comment type="function">
    <text evidence="14 15">Catalyzes the oxidation of protoporphyrinogen IX to protoporphyrin IX.</text>
</comment>
<dbReference type="PIRSF" id="PIRSF004638">
    <property type="entry name" value="UCP004638"/>
    <property type="match status" value="1"/>
</dbReference>
<evidence type="ECO:0000256" key="2">
    <source>
        <dbReference type="ARBA" id="ARBA00005073"/>
    </source>
</evidence>
<keyword evidence="8 14" id="KW-0479">Metal-binding</keyword>
<evidence type="ECO:0000256" key="3">
    <source>
        <dbReference type="ARBA" id="ARBA00006501"/>
    </source>
</evidence>
<evidence type="ECO:0000256" key="8">
    <source>
        <dbReference type="ARBA" id="ARBA00022723"/>
    </source>
</evidence>
<dbReference type="NCBIfam" id="TIGR00701">
    <property type="entry name" value="protoporphyrinogen oxidase HemJ"/>
    <property type="match status" value="1"/>
</dbReference>
<evidence type="ECO:0000256" key="15">
    <source>
        <dbReference type="PIRNR" id="PIRNR004638"/>
    </source>
</evidence>
<gene>
    <name evidence="16" type="primary">hemJ</name>
    <name evidence="16" type="ORF">JDN41_00645</name>
</gene>
<keyword evidence="12 14" id="KW-0472">Membrane</keyword>